<organism evidence="6 7">
    <name type="scientific">Brugia malayi</name>
    <name type="common">Filarial nematode worm</name>
    <dbReference type="NCBI Taxonomy" id="6279"/>
    <lineage>
        <taxon>Eukaryota</taxon>
        <taxon>Metazoa</taxon>
        <taxon>Ecdysozoa</taxon>
        <taxon>Nematoda</taxon>
        <taxon>Chromadorea</taxon>
        <taxon>Rhabditida</taxon>
        <taxon>Spirurina</taxon>
        <taxon>Spiruromorpha</taxon>
        <taxon>Filarioidea</taxon>
        <taxon>Onchocercidae</taxon>
        <taxon>Brugia</taxon>
    </lineage>
</organism>
<evidence type="ECO:0000313" key="7">
    <source>
        <dbReference type="WBParaSite" id="Bm17585.1"/>
    </source>
</evidence>
<keyword evidence="6" id="KW-1185">Reference proteome</keyword>
<dbReference type="GO" id="GO:0005576">
    <property type="term" value="C:extracellular region"/>
    <property type="evidence" value="ECO:0007669"/>
    <property type="project" value="UniProtKB-SubCell"/>
</dbReference>
<dbReference type="PANTHER" id="PTHR21700">
    <property type="entry name" value="TRANSTHYRETIN-LIKE FAMILY PROTEIN-RELATED"/>
    <property type="match status" value="1"/>
</dbReference>
<evidence type="ECO:0000256" key="1">
    <source>
        <dbReference type="ARBA" id="ARBA00004613"/>
    </source>
</evidence>
<comment type="similarity">
    <text evidence="2">Belongs to the nematode transthyretin-like family.</text>
</comment>
<accession>A0A8L7SUE3</accession>
<sequence length="198" mass="23826">MLQLLLLLLFWLLANFQLLESRMQAVKIRGIFQCGAEIPHNATIELWDEDEPLINFVHEFFNQKKGINPDDKLFTTHPNTDGSFEISAMHEELTKLSLYMVVYHQCEHLFHFKYNQFKDREFQRWRRFIFRIPGQYVNDGEEAIKVFDLGTWNLQFKFMDEELIISCGETNFKHCLSKYPEYSPYLELLWKNFNLGIW</sequence>
<dbReference type="InterPro" id="IPR038479">
    <property type="entry name" value="Transthyretin-like_sf"/>
</dbReference>
<evidence type="ECO:0000256" key="5">
    <source>
        <dbReference type="SAM" id="SignalP"/>
    </source>
</evidence>
<dbReference type="WBParaSite" id="Bm17585.1">
    <property type="protein sequence ID" value="Bm17585.1"/>
    <property type="gene ID" value="WBGene00268728"/>
</dbReference>
<dbReference type="InterPro" id="IPR001534">
    <property type="entry name" value="Transthyretin-like"/>
</dbReference>
<evidence type="ECO:0000256" key="2">
    <source>
        <dbReference type="ARBA" id="ARBA00010112"/>
    </source>
</evidence>
<protein>
    <submittedName>
        <fullName evidence="7">Uncharacterized protein</fullName>
    </submittedName>
</protein>
<dbReference type="GO" id="GO:0009986">
    <property type="term" value="C:cell surface"/>
    <property type="evidence" value="ECO:0007669"/>
    <property type="project" value="InterPro"/>
</dbReference>
<keyword evidence="3" id="KW-0964">Secreted</keyword>
<feature type="signal peptide" evidence="5">
    <location>
        <begin position="1"/>
        <end position="21"/>
    </location>
</feature>
<reference evidence="7" key="2">
    <citation type="submission" date="2022-04" db="UniProtKB">
        <authorList>
            <consortium name="WormBaseParasite"/>
        </authorList>
    </citation>
    <scope>IDENTIFICATION</scope>
</reference>
<name>A0A8L7SUE3_BRUMA</name>
<dbReference type="Gene3D" id="2.60.40.3330">
    <property type="match status" value="1"/>
</dbReference>
<keyword evidence="4 5" id="KW-0732">Signal</keyword>
<feature type="chain" id="PRO_5035432684" evidence="5">
    <location>
        <begin position="22"/>
        <end position="198"/>
    </location>
</feature>
<evidence type="ECO:0000313" key="6">
    <source>
        <dbReference type="Proteomes" id="UP000006672"/>
    </source>
</evidence>
<evidence type="ECO:0000256" key="3">
    <source>
        <dbReference type="ARBA" id="ARBA00022525"/>
    </source>
</evidence>
<reference evidence="6" key="1">
    <citation type="journal article" date="2007" name="Science">
        <title>Draft genome of the filarial nematode parasite Brugia malayi.</title>
        <authorList>
            <person name="Ghedin E."/>
            <person name="Wang S."/>
            <person name="Spiro D."/>
            <person name="Caler E."/>
            <person name="Zhao Q."/>
            <person name="Crabtree J."/>
            <person name="Allen J.E."/>
            <person name="Delcher A.L."/>
            <person name="Guiliano D.B."/>
            <person name="Miranda-Saavedra D."/>
            <person name="Angiuoli S.V."/>
            <person name="Creasy T."/>
            <person name="Amedeo P."/>
            <person name="Haas B."/>
            <person name="El-Sayed N.M."/>
            <person name="Wortman J.R."/>
            <person name="Feldblyum T."/>
            <person name="Tallon L."/>
            <person name="Schatz M."/>
            <person name="Shumway M."/>
            <person name="Koo H."/>
            <person name="Salzberg S.L."/>
            <person name="Schobel S."/>
            <person name="Pertea M."/>
            <person name="Pop M."/>
            <person name="White O."/>
            <person name="Barton G.J."/>
            <person name="Carlow C.K."/>
            <person name="Crawford M.J."/>
            <person name="Daub J."/>
            <person name="Dimmic M.W."/>
            <person name="Estes C.F."/>
            <person name="Foster J.M."/>
            <person name="Ganatra M."/>
            <person name="Gregory W.F."/>
            <person name="Johnson N.M."/>
            <person name="Jin J."/>
            <person name="Komuniecki R."/>
            <person name="Korf I."/>
            <person name="Kumar S."/>
            <person name="Laney S."/>
            <person name="Li B.W."/>
            <person name="Li W."/>
            <person name="Lindblom T.H."/>
            <person name="Lustigman S."/>
            <person name="Ma D."/>
            <person name="Maina C.V."/>
            <person name="Martin D.M."/>
            <person name="McCarter J.P."/>
            <person name="McReynolds L."/>
            <person name="Mitreva M."/>
            <person name="Nutman T.B."/>
            <person name="Parkinson J."/>
            <person name="Peregrin-Alvarez J.M."/>
            <person name="Poole C."/>
            <person name="Ren Q."/>
            <person name="Saunders L."/>
            <person name="Sluder A.E."/>
            <person name="Smith K."/>
            <person name="Stanke M."/>
            <person name="Unnasch T.R."/>
            <person name="Ware J."/>
            <person name="Wei A.D."/>
            <person name="Weil G."/>
            <person name="Williams D.J."/>
            <person name="Zhang Y."/>
            <person name="Williams S.A."/>
            <person name="Fraser-Liggett C."/>
            <person name="Slatko B."/>
            <person name="Blaxter M.L."/>
            <person name="Scott A.L."/>
        </authorList>
    </citation>
    <scope>NUCLEOTIDE SEQUENCE</scope>
    <source>
        <strain evidence="6">FR3</strain>
    </source>
</reference>
<comment type="subcellular location">
    <subcellularLocation>
        <location evidence="1">Secreted</location>
    </subcellularLocation>
</comment>
<dbReference type="AlphaFoldDB" id="A0A8L7SUE3"/>
<dbReference type="Proteomes" id="UP000006672">
    <property type="component" value="Unassembled WGS sequence"/>
</dbReference>
<dbReference type="Pfam" id="PF01060">
    <property type="entry name" value="TTR-52"/>
    <property type="match status" value="1"/>
</dbReference>
<evidence type="ECO:0000256" key="4">
    <source>
        <dbReference type="ARBA" id="ARBA00022729"/>
    </source>
</evidence>
<proteinExistence type="inferred from homology"/>